<accession>A0A5E4SX34</accession>
<gene>
    <name evidence="1" type="ORF">PCO31110_00996</name>
</gene>
<reference evidence="1 2" key="1">
    <citation type="submission" date="2019-08" db="EMBL/GenBank/DDBJ databases">
        <authorList>
            <person name="Peeters C."/>
        </authorList>
    </citation>
    <scope>NUCLEOTIDE SEQUENCE [LARGE SCALE GENOMIC DNA]</scope>
    <source>
        <strain evidence="1 2">LMG 31110</strain>
    </source>
</reference>
<evidence type="ECO:0000313" key="1">
    <source>
        <dbReference type="EMBL" id="VVD78359.1"/>
    </source>
</evidence>
<dbReference type="Proteomes" id="UP000337189">
    <property type="component" value="Unassembled WGS sequence"/>
</dbReference>
<sequence length="257" mass="28541">MCDWRHSFATVRQSWYDCPTLFVVKKDDRVVKTLSFAVTCWKPASSGLFFAWPRWQGQSAINGEDDGRLRKSISRIGGCGALTKRWAVHGTKTRSSHVSRNGLPEKREISSRMCCDGEPLLEARHAALSSIETTPAVMRWRGSASSGSAPISAMGAAARSPVNLLVNAGFNCCRAQGSEKWMPVCWRDEVRPATGIPYWHYRSGQTGSSSADLQFCHDFLLYRTSLMAKIAGQRDDNQVNPLFPNVSNSIAWHMPSL</sequence>
<organism evidence="1 2">
    <name type="scientific">Pandoraea communis</name>
    <dbReference type="NCBI Taxonomy" id="2508297"/>
    <lineage>
        <taxon>Bacteria</taxon>
        <taxon>Pseudomonadati</taxon>
        <taxon>Pseudomonadota</taxon>
        <taxon>Betaproteobacteria</taxon>
        <taxon>Burkholderiales</taxon>
        <taxon>Burkholderiaceae</taxon>
        <taxon>Pandoraea</taxon>
    </lineage>
</organism>
<dbReference type="EMBL" id="CABPSJ010000001">
    <property type="protein sequence ID" value="VVD78359.1"/>
    <property type="molecule type" value="Genomic_DNA"/>
</dbReference>
<proteinExistence type="predicted"/>
<protein>
    <submittedName>
        <fullName evidence="1">Uncharacterized protein</fullName>
    </submittedName>
</protein>
<dbReference type="AlphaFoldDB" id="A0A5E4SX34"/>
<evidence type="ECO:0000313" key="2">
    <source>
        <dbReference type="Proteomes" id="UP000337189"/>
    </source>
</evidence>
<name>A0A5E4SX34_9BURK</name>